<evidence type="ECO:0000256" key="7">
    <source>
        <dbReference type="ARBA" id="ARBA00023136"/>
    </source>
</evidence>
<evidence type="ECO:0000256" key="2">
    <source>
        <dbReference type="ARBA" id="ARBA00008472"/>
    </source>
</evidence>
<feature type="transmembrane region" description="Helical" evidence="9">
    <location>
        <begin position="6"/>
        <end position="28"/>
    </location>
</feature>
<keyword evidence="9" id="KW-0249">Electron transport</keyword>
<dbReference type="InterPro" id="IPR000440">
    <property type="entry name" value="NADH_UbQ/plastoQ_OxRdtase_su3"/>
</dbReference>
<dbReference type="GO" id="GO:0031966">
    <property type="term" value="C:mitochondrial membrane"/>
    <property type="evidence" value="ECO:0007669"/>
    <property type="project" value="UniProtKB-SubCell"/>
</dbReference>
<keyword evidence="9" id="KW-0679">Respiratory chain</keyword>
<evidence type="ECO:0000313" key="10">
    <source>
        <dbReference type="EMBL" id="ARH56137.1"/>
    </source>
</evidence>
<keyword evidence="4 9" id="KW-0813">Transport</keyword>
<keyword evidence="7 9" id="KW-0472">Membrane</keyword>
<comment type="function">
    <text evidence="9">Core subunit of the mitochondrial membrane respiratory chain NADH dehydrogenase (Complex I) which catalyzes electron transfer from NADH through the respiratory chain, using ubiquinone as an electron acceptor. Essential for the catalytic activity of complex I.</text>
</comment>
<dbReference type="Pfam" id="PF00507">
    <property type="entry name" value="Oxidored_q4"/>
    <property type="match status" value="1"/>
</dbReference>
<organism evidence="10">
    <name type="scientific">Pseudunio marocanus</name>
    <dbReference type="NCBI Taxonomy" id="518768"/>
    <lineage>
        <taxon>Eukaryota</taxon>
        <taxon>Metazoa</taxon>
        <taxon>Spiralia</taxon>
        <taxon>Lophotrochozoa</taxon>
        <taxon>Mollusca</taxon>
        <taxon>Bivalvia</taxon>
        <taxon>Autobranchia</taxon>
        <taxon>Heteroconchia</taxon>
        <taxon>Palaeoheterodonta</taxon>
        <taxon>Unionida</taxon>
        <taxon>Unionoidea</taxon>
        <taxon>Margaritiferidae</taxon>
        <taxon>Pseudunio</taxon>
    </lineage>
</organism>
<gene>
    <name evidence="10" type="primary">nad3</name>
</gene>
<geneLocation type="mitochondrion" evidence="10"/>
<dbReference type="EC" id="7.1.1.2" evidence="9"/>
<evidence type="ECO:0000256" key="4">
    <source>
        <dbReference type="ARBA" id="ARBA00022448"/>
    </source>
</evidence>
<keyword evidence="5 9" id="KW-0812">Transmembrane</keyword>
<comment type="catalytic activity">
    <reaction evidence="8 9">
        <text>a ubiquinone + NADH + 5 H(+)(in) = a ubiquinol + NAD(+) + 4 H(+)(out)</text>
        <dbReference type="Rhea" id="RHEA:29091"/>
        <dbReference type="Rhea" id="RHEA-COMP:9565"/>
        <dbReference type="Rhea" id="RHEA-COMP:9566"/>
        <dbReference type="ChEBI" id="CHEBI:15378"/>
        <dbReference type="ChEBI" id="CHEBI:16389"/>
        <dbReference type="ChEBI" id="CHEBI:17976"/>
        <dbReference type="ChEBI" id="CHEBI:57540"/>
        <dbReference type="ChEBI" id="CHEBI:57945"/>
        <dbReference type="EC" id="7.1.1.2"/>
    </reaction>
</comment>
<keyword evidence="9" id="KW-0520">NAD</keyword>
<reference evidence="10" key="1">
    <citation type="journal article" date="2017" name="J. Molluscan Stud.">
        <title>The first Margaritiferidae male (M-type) mitogenome: mitochondrial gene order as a potential character for determining higher-order phylogeny within Unionida (Bivalvia).</title>
        <authorList>
            <person name="Lopes-Lima M."/>
            <person name="Fonesca M.M."/>
            <person name="Aldridge D.C."/>
            <person name="Bogan A.E."/>
            <person name="Gan H.M."/>
            <person name="Ghamizi M."/>
            <person name="Sousa R."/>
            <person name="Teixeira A."/>
            <person name="Varandas S."/>
            <person name="Zanatta D."/>
            <person name="Zieritz A."/>
            <person name="Froufe E."/>
        </authorList>
    </citation>
    <scope>NUCLEOTIDE SEQUENCE</scope>
    <source>
        <strain evidence="10">BIV1914M</strain>
        <tissue evidence="10">Foot tissue</tissue>
    </source>
</reference>
<dbReference type="EMBL" id="KY131954">
    <property type="protein sequence ID" value="ARH56137.1"/>
    <property type="molecule type" value="Genomic_DNA"/>
</dbReference>
<feature type="transmembrane region" description="Helical" evidence="9">
    <location>
        <begin position="57"/>
        <end position="82"/>
    </location>
</feature>
<evidence type="ECO:0000256" key="3">
    <source>
        <dbReference type="ARBA" id="ARBA00021007"/>
    </source>
</evidence>
<feature type="transmembrane region" description="Helical" evidence="9">
    <location>
        <begin position="88"/>
        <end position="107"/>
    </location>
</feature>
<accession>A0A1W5XF48</accession>
<keyword evidence="9" id="KW-1278">Translocase</keyword>
<protein>
    <recommendedName>
        <fullName evidence="3 9">NADH-ubiquinone oxidoreductase chain 3</fullName>
        <ecNumber evidence="9">7.1.1.2</ecNumber>
    </recommendedName>
</protein>
<evidence type="ECO:0000256" key="1">
    <source>
        <dbReference type="ARBA" id="ARBA00004370"/>
    </source>
</evidence>
<name>A0A1W5XF48_9BIVA</name>
<evidence type="ECO:0000256" key="5">
    <source>
        <dbReference type="ARBA" id="ARBA00022692"/>
    </source>
</evidence>
<dbReference type="InterPro" id="IPR038430">
    <property type="entry name" value="NDAH_ubi_oxred_su3_sf"/>
</dbReference>
<comment type="subcellular location">
    <subcellularLocation>
        <location evidence="1">Membrane</location>
    </subcellularLocation>
    <subcellularLocation>
        <location evidence="9">Mitochondrion membrane</location>
        <topology evidence="9">Multi-pass membrane protein</topology>
    </subcellularLocation>
</comment>
<evidence type="ECO:0000256" key="6">
    <source>
        <dbReference type="ARBA" id="ARBA00022989"/>
    </source>
</evidence>
<keyword evidence="9" id="KW-0830">Ubiquinone</keyword>
<keyword evidence="9 10" id="KW-0496">Mitochondrion</keyword>
<dbReference type="Gene3D" id="1.20.58.1610">
    <property type="entry name" value="NADH:ubiquinone/plastoquinone oxidoreductase, chain 3"/>
    <property type="match status" value="1"/>
</dbReference>
<keyword evidence="6 9" id="KW-1133">Transmembrane helix</keyword>
<evidence type="ECO:0000256" key="8">
    <source>
        <dbReference type="ARBA" id="ARBA00049551"/>
    </source>
</evidence>
<comment type="similarity">
    <text evidence="2 9">Belongs to the complex I subunit 3 family.</text>
</comment>
<proteinExistence type="inferred from homology"/>
<dbReference type="GO" id="GO:0030964">
    <property type="term" value="C:NADH dehydrogenase complex"/>
    <property type="evidence" value="ECO:0007669"/>
    <property type="project" value="TreeGrafter"/>
</dbReference>
<dbReference type="PANTHER" id="PTHR11058">
    <property type="entry name" value="NADH-UBIQUINONE OXIDOREDUCTASE CHAIN 3"/>
    <property type="match status" value="1"/>
</dbReference>
<sequence>MEFVMISVFVSLVISFVLLVVGACLSFLGNGLRELATPFECGFDPVGASRFGVSLRFFFLAVFFVVFDFETVLLMPSVVWLLMGEVTWCGILGFVSFLALLLLSLLYEIREGCLEWKF</sequence>
<evidence type="ECO:0000256" key="9">
    <source>
        <dbReference type="RuleBase" id="RU003640"/>
    </source>
</evidence>
<dbReference type="PANTHER" id="PTHR11058:SF9">
    <property type="entry name" value="NADH-UBIQUINONE OXIDOREDUCTASE CHAIN 3"/>
    <property type="match status" value="1"/>
</dbReference>
<dbReference type="AlphaFoldDB" id="A0A1W5XF48"/>
<dbReference type="GO" id="GO:0008137">
    <property type="term" value="F:NADH dehydrogenase (ubiquinone) activity"/>
    <property type="evidence" value="ECO:0007669"/>
    <property type="project" value="UniProtKB-UniRule"/>
</dbReference>